<keyword evidence="6 10" id="KW-0560">Oxidoreductase</keyword>
<dbReference type="PANTHER" id="PTHR11911">
    <property type="entry name" value="INOSINE-5-MONOPHOSPHATE DEHYDROGENASE RELATED"/>
    <property type="match status" value="1"/>
</dbReference>
<protein>
    <submittedName>
        <fullName evidence="10">Inosine-5'-monophosphate dehydrogenase</fullName>
        <ecNumber evidence="10">1.1.1.205</ecNumber>
    </submittedName>
</protein>
<dbReference type="AlphaFoldDB" id="F6FFH6"/>
<dbReference type="InterPro" id="IPR005990">
    <property type="entry name" value="IMP_DH"/>
</dbReference>
<dbReference type="SUPFAM" id="SSF51412">
    <property type="entry name" value="Inosine monophosphate dehydrogenase (IMPDH)"/>
    <property type="match status" value="1"/>
</dbReference>
<dbReference type="PROSITE" id="PS00487">
    <property type="entry name" value="IMP_DH_GMP_RED"/>
    <property type="match status" value="1"/>
</dbReference>
<evidence type="ECO:0000256" key="6">
    <source>
        <dbReference type="ARBA" id="ARBA00023002"/>
    </source>
</evidence>
<dbReference type="GO" id="GO:0006177">
    <property type="term" value="P:GMP biosynthetic process"/>
    <property type="evidence" value="ECO:0007669"/>
    <property type="project" value="UniProtKB-KW"/>
</dbReference>
<name>F6FFH6_MYCHI</name>
<evidence type="ECO:0000256" key="3">
    <source>
        <dbReference type="ARBA" id="ARBA00022749"/>
    </source>
</evidence>
<evidence type="ECO:0000313" key="10">
    <source>
        <dbReference type="EMBL" id="AEG72371.1"/>
    </source>
</evidence>
<accession>F6FFH6</accession>
<keyword evidence="3" id="KW-0332">GMP biosynthesis</keyword>
<keyword evidence="4" id="KW-0658">Purine biosynthesis</keyword>
<evidence type="ECO:0000256" key="5">
    <source>
        <dbReference type="ARBA" id="ARBA00022958"/>
    </source>
</evidence>
<evidence type="ECO:0000256" key="1">
    <source>
        <dbReference type="ARBA" id="ARBA00001958"/>
    </source>
</evidence>
<dbReference type="GO" id="GO:0003938">
    <property type="term" value="F:IMP dehydrogenase activity"/>
    <property type="evidence" value="ECO:0007669"/>
    <property type="project" value="UniProtKB-EC"/>
</dbReference>
<proteinExistence type="inferred from homology"/>
<gene>
    <name evidence="10" type="primary">guaB</name>
    <name evidence="10" type="ordered locus">MHF_0056</name>
</gene>
<evidence type="ECO:0000256" key="7">
    <source>
        <dbReference type="ARBA" id="ARBA00023027"/>
    </source>
</evidence>
<dbReference type="EMBL" id="CP002808">
    <property type="protein sequence ID" value="AEG72371.1"/>
    <property type="molecule type" value="Genomic_DNA"/>
</dbReference>
<keyword evidence="5" id="KW-0630">Potassium</keyword>
<evidence type="ECO:0000313" key="11">
    <source>
        <dbReference type="Proteomes" id="UP000007952"/>
    </source>
</evidence>
<dbReference type="PANTHER" id="PTHR11911:SF111">
    <property type="entry name" value="INOSINE-5'-MONOPHOSPHATE DEHYDROGENASE"/>
    <property type="match status" value="1"/>
</dbReference>
<dbReference type="eggNOG" id="COG0516">
    <property type="taxonomic scope" value="Bacteria"/>
</dbReference>
<feature type="domain" description="IMP dehydrogenase/GMP reductase" evidence="9">
    <location>
        <begin position="27"/>
        <end position="366"/>
    </location>
</feature>
<dbReference type="InterPro" id="IPR015875">
    <property type="entry name" value="IMP_DH/GMP_Rdtase_CS"/>
</dbReference>
<dbReference type="KEGG" id="mhf:MHF_0056"/>
<dbReference type="SMART" id="SM01240">
    <property type="entry name" value="IMPDH"/>
    <property type="match status" value="1"/>
</dbReference>
<dbReference type="GO" id="GO:0006183">
    <property type="term" value="P:GTP biosynthetic process"/>
    <property type="evidence" value="ECO:0007669"/>
    <property type="project" value="TreeGrafter"/>
</dbReference>
<evidence type="ECO:0000259" key="9">
    <source>
        <dbReference type="Pfam" id="PF00478"/>
    </source>
</evidence>
<comment type="cofactor">
    <cofactor evidence="1">
        <name>K(+)</name>
        <dbReference type="ChEBI" id="CHEBI:29103"/>
    </cofactor>
</comment>
<comment type="similarity">
    <text evidence="2">Belongs to the IMPDH/GMPR family.</text>
</comment>
<dbReference type="Gene3D" id="3.20.20.70">
    <property type="entry name" value="Aldolase class I"/>
    <property type="match status" value="1"/>
</dbReference>
<comment type="catalytic activity">
    <reaction evidence="8">
        <text>IMP + NAD(+) + H2O = XMP + NADH + H(+)</text>
        <dbReference type="Rhea" id="RHEA:11708"/>
        <dbReference type="ChEBI" id="CHEBI:15377"/>
        <dbReference type="ChEBI" id="CHEBI:15378"/>
        <dbReference type="ChEBI" id="CHEBI:57464"/>
        <dbReference type="ChEBI" id="CHEBI:57540"/>
        <dbReference type="ChEBI" id="CHEBI:57945"/>
        <dbReference type="ChEBI" id="CHEBI:58053"/>
        <dbReference type="EC" id="1.1.1.205"/>
    </reaction>
</comment>
<evidence type="ECO:0000256" key="4">
    <source>
        <dbReference type="ARBA" id="ARBA00022755"/>
    </source>
</evidence>
<reference evidence="10 11" key="1">
    <citation type="journal article" date="2011" name="J. Bacteriol.">
        <title>Complete genome sequences of two hemotropic Mycoplasmas, Mycoplasma haemofelis strain Ohio2 and Mycoplasma suis strain Illinois.</title>
        <authorList>
            <person name="Messick J.B."/>
            <person name="Santos A.P."/>
            <person name="Guimaraes A.M."/>
        </authorList>
    </citation>
    <scope>NUCLEOTIDE SEQUENCE [LARGE SCALE GENOMIC DNA]</scope>
    <source>
        <strain evidence="10 11">Ohio2</strain>
    </source>
</reference>
<evidence type="ECO:0000256" key="8">
    <source>
        <dbReference type="ARBA" id="ARBA00048028"/>
    </source>
</evidence>
<dbReference type="InterPro" id="IPR013785">
    <property type="entry name" value="Aldolase_TIM"/>
</dbReference>
<dbReference type="Pfam" id="PF00478">
    <property type="entry name" value="IMPDH"/>
    <property type="match status" value="1"/>
</dbReference>
<dbReference type="STRING" id="859194.MHF_0056"/>
<dbReference type="EC" id="1.1.1.205" evidence="10"/>
<organism evidence="10 11">
    <name type="scientific">Mycoplasma haemofelis (strain Ohio2)</name>
    <dbReference type="NCBI Taxonomy" id="859194"/>
    <lineage>
        <taxon>Bacteria</taxon>
        <taxon>Bacillati</taxon>
        <taxon>Mycoplasmatota</taxon>
        <taxon>Mollicutes</taxon>
        <taxon>Mycoplasmataceae</taxon>
        <taxon>Mycoplasma</taxon>
    </lineage>
</organism>
<dbReference type="FunFam" id="3.20.20.70:FF:000424">
    <property type="entry name" value="Inosine-5'-monophosphate dehydrogenase 2"/>
    <property type="match status" value="1"/>
</dbReference>
<reference key="2">
    <citation type="submission" date="2011-05" db="EMBL/GenBank/DDBJ databases">
        <title>The Genome of Mycoplasma haemofelis Strain Ohio2, a pathogenic hemoplasma of the cat.</title>
        <authorList>
            <person name="Santos A.P."/>
            <person name="Guimaraes A.M.S."/>
            <person name="SanMiguel P.J."/>
            <person name="Martin S.W."/>
            <person name="Messick J.B."/>
        </authorList>
    </citation>
    <scope>NUCLEOTIDE SEQUENCE</scope>
    <source>
        <strain>Ohio2</strain>
    </source>
</reference>
<sequence>MRGDFENYLKFCIPMFEDKIRRIEHSLSYDDILIKPAQSSVIPSEVDISLKLSESITLSVPVFSASMDTVTGYEMARSIVRCGGCAPLHKNVSADENTILIRKLLEEFGSDKPIAISVGVGNTFEEIDGFVKAGANVMVVDSAHGHSENVGNLVEYISTHHPHVFLIAGNIVTAEGAKFLIDRGAKAVKVGIGPGSICTTRKVTGIGRGQVSAIAEVASFCHDKGIKVIADGGMKSSDEIMKSIACGADAVMLGYMFAGCDECPGEFLDIEGEKYKLYRGMGSLSAMKSGSSGRYNKNVLSNCKWVPEGIESYVKAKGSAKEVLHIIEWSLKSAFGYLGVKNLTEAKEKSELVRISKAGFKRSDVHSISKVIPTQ</sequence>
<keyword evidence="7" id="KW-0520">NAD</keyword>
<dbReference type="CDD" id="cd00381">
    <property type="entry name" value="IMPDH"/>
    <property type="match status" value="1"/>
</dbReference>
<dbReference type="InterPro" id="IPR001093">
    <property type="entry name" value="IMP_DH_GMPRt"/>
</dbReference>
<dbReference type="Proteomes" id="UP000007952">
    <property type="component" value="Chromosome"/>
</dbReference>
<evidence type="ECO:0000256" key="2">
    <source>
        <dbReference type="ARBA" id="ARBA00005502"/>
    </source>
</evidence>
<dbReference type="HOGENOM" id="CLU_022552_5_3_14"/>